<dbReference type="AlphaFoldDB" id="A0A1I5WTE6"/>
<evidence type="ECO:0000256" key="1">
    <source>
        <dbReference type="SAM" id="MobiDB-lite"/>
    </source>
</evidence>
<dbReference type="STRING" id="289003.SAMN05216190_1443"/>
<evidence type="ECO:0000313" key="2">
    <source>
        <dbReference type="EMBL" id="SFQ22990.1"/>
    </source>
</evidence>
<keyword evidence="3" id="KW-1185">Reference proteome</keyword>
<feature type="compositionally biased region" description="Basic and acidic residues" evidence="1">
    <location>
        <begin position="128"/>
        <end position="137"/>
    </location>
</feature>
<reference evidence="3" key="1">
    <citation type="submission" date="2016-10" db="EMBL/GenBank/DDBJ databases">
        <authorList>
            <person name="Varghese N."/>
            <person name="Submissions S."/>
        </authorList>
    </citation>
    <scope>NUCLEOTIDE SEQUENCE [LARGE SCALE GENOMIC DNA]</scope>
    <source>
        <strain evidence="3">DSM 17834</strain>
    </source>
</reference>
<accession>A0A1I5WTE6</accession>
<name>A0A1I5WTE6_9PSED</name>
<gene>
    <name evidence="2" type="ORF">SAMN05216190_1443</name>
</gene>
<sequence>MNAKLDFDATKLSEALKYQIHVAIDYCHTLEKHDVLWIEVFGDVTVEGRDQVEVKDYSDNLTDGHENFWNTLNNWLKPVFNHQQYANLILLTTQAYGERASLKNWAQLDAEQRLGALEAIHEAAEARFEKAKQSKDDGENEPDDEGADDGGSERKSAKPSKVLKLQRKVLATDIRESLLEALPKVKIVTEQPDLLGLISTYKMHYLKGIQPHRMDSFLDDLFGFMTSAIKITGGWRFTTAEFDKKFAELTARYLVGTLKFPRLNSDDVEMEAAGIDVRDRPFAMKLDEIGGDEELILQATADLLHAQQYIAELVKDCTTSQEDIEDYSKNQLRMHRSSRSSVMRKCDSTLTHAQLQKASCAFYDDRCAEAADRFSTYDFTPIEFRNGIYHMLADEKPASPLREFHWRLWK</sequence>
<evidence type="ECO:0008006" key="4">
    <source>
        <dbReference type="Google" id="ProtNLM"/>
    </source>
</evidence>
<proteinExistence type="predicted"/>
<feature type="compositionally biased region" description="Acidic residues" evidence="1">
    <location>
        <begin position="138"/>
        <end position="150"/>
    </location>
</feature>
<evidence type="ECO:0000313" key="3">
    <source>
        <dbReference type="Proteomes" id="UP000198784"/>
    </source>
</evidence>
<dbReference type="OrthoDB" id="8564076at2"/>
<feature type="region of interest" description="Disordered" evidence="1">
    <location>
        <begin position="128"/>
        <end position="160"/>
    </location>
</feature>
<protein>
    <recommendedName>
        <fullName evidence="4">CD-NTase associated protein 4-like DNA endonuclease domain-containing protein</fullName>
    </recommendedName>
</protein>
<dbReference type="RefSeq" id="WP_090505570.1">
    <property type="nucleotide sequence ID" value="NZ_FOWX01000044.1"/>
</dbReference>
<organism evidence="2 3">
    <name type="scientific">Pseudomonas borbori</name>
    <dbReference type="NCBI Taxonomy" id="289003"/>
    <lineage>
        <taxon>Bacteria</taxon>
        <taxon>Pseudomonadati</taxon>
        <taxon>Pseudomonadota</taxon>
        <taxon>Gammaproteobacteria</taxon>
        <taxon>Pseudomonadales</taxon>
        <taxon>Pseudomonadaceae</taxon>
        <taxon>Pseudomonas</taxon>
    </lineage>
</organism>
<dbReference type="EMBL" id="FOWX01000044">
    <property type="protein sequence ID" value="SFQ22990.1"/>
    <property type="molecule type" value="Genomic_DNA"/>
</dbReference>
<dbReference type="Proteomes" id="UP000198784">
    <property type="component" value="Unassembled WGS sequence"/>
</dbReference>